<evidence type="ECO:0000256" key="1">
    <source>
        <dbReference type="ARBA" id="ARBA00004418"/>
    </source>
</evidence>
<organism evidence="5 6">
    <name type="scientific">Flavobacterium branchiophilum</name>
    <dbReference type="NCBI Taxonomy" id="55197"/>
    <lineage>
        <taxon>Bacteria</taxon>
        <taxon>Pseudomonadati</taxon>
        <taxon>Bacteroidota</taxon>
        <taxon>Flavobacteriia</taxon>
        <taxon>Flavobacteriales</taxon>
        <taxon>Flavobacteriaceae</taxon>
        <taxon>Flavobacterium</taxon>
    </lineage>
</organism>
<evidence type="ECO:0000313" key="5">
    <source>
        <dbReference type="EMBL" id="PDS25202.1"/>
    </source>
</evidence>
<dbReference type="PANTHER" id="PTHR30024:SF47">
    <property type="entry name" value="TAURINE-BINDING PERIPLASMIC PROTEIN"/>
    <property type="match status" value="1"/>
</dbReference>
<dbReference type="InterPro" id="IPR054364">
    <property type="entry name" value="Ca3427-like_PBP2"/>
</dbReference>
<dbReference type="OrthoDB" id="6191474at2"/>
<comment type="subcellular location">
    <subcellularLocation>
        <location evidence="1">Periplasm</location>
    </subcellularLocation>
</comment>
<dbReference type="RefSeq" id="WP_097553857.1">
    <property type="nucleotide sequence ID" value="NZ_PCMW01000032.1"/>
</dbReference>
<feature type="domain" description="Ca3427-like PBP 2" evidence="4">
    <location>
        <begin position="92"/>
        <end position="179"/>
    </location>
</feature>
<protein>
    <submittedName>
        <fullName evidence="5">ABC transporter substrate-binding protein</fullName>
    </submittedName>
</protein>
<dbReference type="AlphaFoldDB" id="A0A2H3KCT0"/>
<comment type="similarity">
    <text evidence="2">Belongs to the bacterial solute-binding protein SsuA/TauA family.</text>
</comment>
<keyword evidence="3" id="KW-0732">Signal</keyword>
<comment type="caution">
    <text evidence="5">The sequence shown here is derived from an EMBL/GenBank/DDBJ whole genome shotgun (WGS) entry which is preliminary data.</text>
</comment>
<sequence length="283" mass="32239">MIKVKIAGVPEHFNFPWQKSISEGQFEQHQIDLEWTSVPEGTGKLCEMLRHNETDIAIILTEGIIKDIIAGNCSKIIQIYVDSPLLWGIHVSASSKFQTISDLYQTRAAISRKGSGSELMTYVHAKEQHWPIDTLQFEVVHTIDGAVKALIEEKADYFMWEHYMTKPLVDNGIFRRLGDCPTPWPSFVIVVNDNFLEKNTEIIKIILNIINNVTSKFKLIPNIDQIIAEKFSLQQADVAEWLKITNWSDKQIAPEMLNSIQNQLVALHIINKKGTFAEIIKAI</sequence>
<evidence type="ECO:0000256" key="3">
    <source>
        <dbReference type="ARBA" id="ARBA00022729"/>
    </source>
</evidence>
<dbReference type="CDD" id="cd13637">
    <property type="entry name" value="PBP2_Ca3427_like"/>
    <property type="match status" value="1"/>
</dbReference>
<dbReference type="SUPFAM" id="SSF53850">
    <property type="entry name" value="Periplasmic binding protein-like II"/>
    <property type="match status" value="1"/>
</dbReference>
<dbReference type="GO" id="GO:0042597">
    <property type="term" value="C:periplasmic space"/>
    <property type="evidence" value="ECO:0007669"/>
    <property type="project" value="UniProtKB-SubCell"/>
</dbReference>
<accession>A0A2H3KCT0</accession>
<evidence type="ECO:0000259" key="4">
    <source>
        <dbReference type="Pfam" id="PF22384"/>
    </source>
</evidence>
<evidence type="ECO:0000313" key="6">
    <source>
        <dbReference type="Proteomes" id="UP000220828"/>
    </source>
</evidence>
<dbReference type="PANTHER" id="PTHR30024">
    <property type="entry name" value="ALIPHATIC SULFONATES-BINDING PROTEIN-RELATED"/>
    <property type="match status" value="1"/>
</dbReference>
<reference evidence="5 6" key="1">
    <citation type="submission" date="2017-09" db="EMBL/GenBank/DDBJ databases">
        <title>Whole genomes of Flavobacteriaceae.</title>
        <authorList>
            <person name="Stine C."/>
            <person name="Li C."/>
            <person name="Tadesse D."/>
        </authorList>
    </citation>
    <scope>NUCLEOTIDE SEQUENCE [LARGE SCALE GENOMIC DNA]</scope>
    <source>
        <strain evidence="5 6">ATCC 35036</strain>
    </source>
</reference>
<name>A0A2H3KCT0_9FLAO</name>
<gene>
    <name evidence="5" type="ORF">B0A77_05885</name>
</gene>
<evidence type="ECO:0000256" key="2">
    <source>
        <dbReference type="ARBA" id="ARBA00010742"/>
    </source>
</evidence>
<dbReference type="Gene3D" id="3.40.190.10">
    <property type="entry name" value="Periplasmic binding protein-like II"/>
    <property type="match status" value="2"/>
</dbReference>
<proteinExistence type="inferred from homology"/>
<dbReference type="Proteomes" id="UP000220828">
    <property type="component" value="Unassembled WGS sequence"/>
</dbReference>
<dbReference type="Pfam" id="PF22384">
    <property type="entry name" value="PBP2_Ca3427_like"/>
    <property type="match status" value="1"/>
</dbReference>
<dbReference type="EMBL" id="PCMW01000032">
    <property type="protein sequence ID" value="PDS25202.1"/>
    <property type="molecule type" value="Genomic_DNA"/>
</dbReference>